<protein>
    <submittedName>
        <fullName evidence="1">Uncharacterized protein</fullName>
    </submittedName>
</protein>
<gene>
    <name evidence="1" type="ORF">BJ212DRAFT_1222012</name>
</gene>
<dbReference type="Proteomes" id="UP000807769">
    <property type="component" value="Unassembled WGS sequence"/>
</dbReference>
<dbReference type="AlphaFoldDB" id="A0A9P7JCH5"/>
<sequence>QNKHKYIPILATSIPNNPTIMPCSYALRKLDKGKYIELWYFTNIDGLDEASLKIMIND</sequence>
<reference evidence="1" key="1">
    <citation type="journal article" date="2020" name="New Phytol.">
        <title>Comparative genomics reveals dynamic genome evolution in host specialist ectomycorrhizal fungi.</title>
        <authorList>
            <person name="Lofgren L.A."/>
            <person name="Nguyen N.H."/>
            <person name="Vilgalys R."/>
            <person name="Ruytinx J."/>
            <person name="Liao H.L."/>
            <person name="Branco S."/>
            <person name="Kuo A."/>
            <person name="LaButti K."/>
            <person name="Lipzen A."/>
            <person name="Andreopoulos W."/>
            <person name="Pangilinan J."/>
            <person name="Riley R."/>
            <person name="Hundley H."/>
            <person name="Na H."/>
            <person name="Barry K."/>
            <person name="Grigoriev I.V."/>
            <person name="Stajich J.E."/>
            <person name="Kennedy P.G."/>
        </authorList>
    </citation>
    <scope>NUCLEOTIDE SEQUENCE</scope>
    <source>
        <strain evidence="1">MN1</strain>
    </source>
</reference>
<organism evidence="1 2">
    <name type="scientific">Suillus subaureus</name>
    <dbReference type="NCBI Taxonomy" id="48587"/>
    <lineage>
        <taxon>Eukaryota</taxon>
        <taxon>Fungi</taxon>
        <taxon>Dikarya</taxon>
        <taxon>Basidiomycota</taxon>
        <taxon>Agaricomycotina</taxon>
        <taxon>Agaricomycetes</taxon>
        <taxon>Agaricomycetidae</taxon>
        <taxon>Boletales</taxon>
        <taxon>Suillineae</taxon>
        <taxon>Suillaceae</taxon>
        <taxon>Suillus</taxon>
    </lineage>
</organism>
<proteinExistence type="predicted"/>
<feature type="non-terminal residue" evidence="1">
    <location>
        <position position="58"/>
    </location>
</feature>
<dbReference type="OrthoDB" id="2672960at2759"/>
<keyword evidence="2" id="KW-1185">Reference proteome</keyword>
<comment type="caution">
    <text evidence="1">The sequence shown here is derived from an EMBL/GenBank/DDBJ whole genome shotgun (WGS) entry which is preliminary data.</text>
</comment>
<dbReference type="RefSeq" id="XP_041191905.1">
    <property type="nucleotide sequence ID" value="XM_041329399.1"/>
</dbReference>
<dbReference type="EMBL" id="JABBWG010000021">
    <property type="protein sequence ID" value="KAG1814444.1"/>
    <property type="molecule type" value="Genomic_DNA"/>
</dbReference>
<feature type="non-terminal residue" evidence="1">
    <location>
        <position position="1"/>
    </location>
</feature>
<accession>A0A9P7JCH5</accession>
<evidence type="ECO:0000313" key="2">
    <source>
        <dbReference type="Proteomes" id="UP000807769"/>
    </source>
</evidence>
<dbReference type="GeneID" id="64623416"/>
<evidence type="ECO:0000313" key="1">
    <source>
        <dbReference type="EMBL" id="KAG1814444.1"/>
    </source>
</evidence>
<name>A0A9P7JCH5_9AGAM</name>